<dbReference type="InterPro" id="IPR057974">
    <property type="entry name" value="NUA/TPR/MLP1-2-like_dom"/>
</dbReference>
<feature type="coiled-coil region" evidence="4">
    <location>
        <begin position="453"/>
        <end position="515"/>
    </location>
</feature>
<dbReference type="Pfam" id="PF25785">
    <property type="entry name" value="TPR"/>
    <property type="match status" value="1"/>
</dbReference>
<dbReference type="STRING" id="62708.A0A420IHR9"/>
<reference evidence="9 10" key="1">
    <citation type="journal article" date="2018" name="BMC Genomics">
        <title>Comparative genome analyses reveal sequence features reflecting distinct modes of host-adaptation between dicot and monocot powdery mildew.</title>
        <authorList>
            <person name="Wu Y."/>
            <person name="Ma X."/>
            <person name="Pan Z."/>
            <person name="Kale S.D."/>
            <person name="Song Y."/>
            <person name="King H."/>
            <person name="Zhang Q."/>
            <person name="Presley C."/>
            <person name="Deng X."/>
            <person name="Wei C.I."/>
            <person name="Xiao S."/>
        </authorList>
    </citation>
    <scope>NUCLEOTIDE SEQUENCE [LARGE SCALE GENOMIC DNA]</scope>
    <source>
        <strain evidence="9">UMSG3</strain>
    </source>
</reference>
<feature type="coiled-coil region" evidence="4">
    <location>
        <begin position="1621"/>
        <end position="1655"/>
    </location>
</feature>
<feature type="region of interest" description="Disordered" evidence="5">
    <location>
        <begin position="331"/>
        <end position="352"/>
    </location>
</feature>
<name>A0A420IHR9_9PEZI</name>
<dbReference type="InterPro" id="IPR057577">
    <property type="entry name" value="Nucleoprot-TPR/MLP1_dom"/>
</dbReference>
<dbReference type="EMBL" id="MCBQ01009115">
    <property type="protein sequence ID" value="RKF74090.1"/>
    <property type="molecule type" value="Genomic_DNA"/>
</dbReference>
<feature type="domain" description="Nucleoprotein TPR/MPL1" evidence="7">
    <location>
        <begin position="188"/>
        <end position="267"/>
    </location>
</feature>
<dbReference type="GO" id="GO:0006406">
    <property type="term" value="P:mRNA export from nucleus"/>
    <property type="evidence" value="ECO:0007669"/>
    <property type="project" value="TreeGrafter"/>
</dbReference>
<evidence type="ECO:0000256" key="1">
    <source>
        <dbReference type="ARBA" id="ARBA00004123"/>
    </source>
</evidence>
<evidence type="ECO:0000259" key="8">
    <source>
        <dbReference type="Pfam" id="PF25785"/>
    </source>
</evidence>
<protein>
    <submittedName>
        <fullName evidence="9">Protein MLP1-like protein</fullName>
    </submittedName>
</protein>
<feature type="region of interest" description="Disordered" evidence="5">
    <location>
        <begin position="842"/>
        <end position="861"/>
    </location>
</feature>
<dbReference type="GO" id="GO:0006606">
    <property type="term" value="P:protein import into nucleus"/>
    <property type="evidence" value="ECO:0007669"/>
    <property type="project" value="InterPro"/>
</dbReference>
<dbReference type="Pfam" id="PF25481">
    <property type="entry name" value="Nucleoprot-TPR"/>
    <property type="match status" value="1"/>
</dbReference>
<feature type="compositionally biased region" description="Gly residues" evidence="5">
    <location>
        <begin position="1953"/>
        <end position="1964"/>
    </location>
</feature>
<evidence type="ECO:0000259" key="7">
    <source>
        <dbReference type="Pfam" id="PF25481"/>
    </source>
</evidence>
<feature type="coiled-coil region" evidence="4">
    <location>
        <begin position="66"/>
        <end position="119"/>
    </location>
</feature>
<feature type="coiled-coil region" evidence="4">
    <location>
        <begin position="1533"/>
        <end position="1585"/>
    </location>
</feature>
<feature type="compositionally biased region" description="Basic and acidic residues" evidence="5">
    <location>
        <begin position="334"/>
        <end position="352"/>
    </location>
</feature>
<feature type="coiled-coil region" evidence="4">
    <location>
        <begin position="968"/>
        <end position="1210"/>
    </location>
</feature>
<evidence type="ECO:0000313" key="10">
    <source>
        <dbReference type="Proteomes" id="UP000283383"/>
    </source>
</evidence>
<accession>A0A420IHR9</accession>
<feature type="coiled-coil region" evidence="4">
    <location>
        <begin position="1460"/>
        <end position="1487"/>
    </location>
</feature>
<feature type="domain" description="NUA/TPR/MLP1-2-like" evidence="8">
    <location>
        <begin position="488"/>
        <end position="600"/>
    </location>
</feature>
<evidence type="ECO:0000259" key="6">
    <source>
        <dbReference type="Pfam" id="PF07926"/>
    </source>
</evidence>
<dbReference type="PANTHER" id="PTHR18898:SF2">
    <property type="entry name" value="NUCLEOPROTEIN TPR"/>
    <property type="match status" value="1"/>
</dbReference>
<evidence type="ECO:0000256" key="5">
    <source>
        <dbReference type="SAM" id="MobiDB-lite"/>
    </source>
</evidence>
<sequence length="2015" mass="230195">MATTKLDIDFLSNYLSSSKETLSSFIDSPNTELALSILNNVIERAREHDELAAEKLRIDIELENVVRNSETRIDNLKLNLEKAQKTVEEIRIKLNENAYQMIENTRSSLETELRALKSTSAMSTGIVESLQARISVLEAANRDTMAVVELKNTANDELAKELQLKHQKCTELSQQISILHQEIQTVKSAASSSSFREGAIKQELDLAKKNNEWLETELKTKSTDAMKYRKEKGAQVVELQRQNEELTLNLDELKKTKQALRSRVDELEKITDDSLSKIQQLEENAAKIEDGYRQEIESSRRLSELQTEQTQMHRSRIIEVEADIEKVKANAAEEVGRSRAEAEAERKDREQAEHRIAQLESEVDRLETLISQGHPVSRPGTPLQFLNGSLSGYSSQTRTPGSTRNKPMITATQAIEELGIVRIELKRERMRSNQLEAQIDEMVEGLEAKKPYVDELELENKRLEKEVVEMSKFVDQAGKERENATKETRKFKSEASTAQAEAKILSQQLRDLSSQVKILLADQAIRDQGWEALSPAEKYRLECSIKEQGTENNLDELSSTDSLISQRLVLFRNISELQQKNQEQLKLIRQLGAQMESEEAQAAKNQAAQDHEEVQRLLTKIESYKDELNCLITRSESYIKERDMFRRMLQHRGQIPPNADLCSLFGQSVQDQKSCLNNSNESFDSKNAELTAAIRNLQAQYDQYREEQTVDRKTLKEQVTRLSQEKSALQAEISKVNSQLNLATDRFDLLNSNYTMLSNENKELQKRSQIYLETTAKQDLRTQQVAEDLVEAKGLLEVMRNENSNLKAEKNLWKNIQDRLSQDNENLMNERTRLNTLIANQQNLQNEREHSDSETRRRLQSQIESLESELNTTKRKLNDEIEDSKKAQLRKEYESQQNQKRIDELVSSLTHVREELIAVKTSRDHLKSRVEELTIELKSSEERIQLLQPRNMQRKDNSGHKDTDLSREQELLVEVSELKRDLDLLKSELENAKIQKEQFKSIAQSTEEEIQSLNSTSDQFREEMDRVIGSKDAKIRELEQRVEDISAELMQTNNELTILRNQQGEITRRLNEDKASLQVEINRLKDEEERNATAAKFHQQDLRAQAEIATKAQQDYENELVKHADAAKQLQGVRAELNQMKMEAAALKSDAESSRAALSQNEISWKERCRKYEQELKELHDRRDDLNSQNKILYEQLENLNKQVSSLQLSRTVDEEITTESLSATNPQDRSIDGLRELNVYLRREKEILEVQYELKSQESKRLNQQLEYTQSQLDETRLKLDQERRSQADVCRSSIAHKDLLDKLNELNLFRESSTTLRNELRQSQSQLAEKTERVEELTEQIQPLKTRIHELEHRQETLEGEMVLLQEDRDRWQKRTQDIISKYDRIDPADMEVLKETIETLRAERDALLEDKQDMKEKINGFETEKNGWTQSRQKLIEQAKERNRINTKDIKDRTSERDVAIQEKETLQQQLSEIQKELQIAIKDRDDTVQQLSILRQELDTVISERNNIPIASSQLIHSSSHPVHVQQNDVEVDEELSKLRQDLKDITQEKKSLEEEVSMLREQLEIANSQLESNKAKTIETREIDSVQDFSKEVETSSNDEQTENFGPKNTLTNAERIELEELVKAAKAKVEEYEKKAKRMEEEMEIKLKKRSDTMKSALNKKLAESKQTQKAELEAEYKLKFEQDKQIWIAESTLSTQTPSQPSNEKPTQIETEVSGTSTAPSIPAQEQITEKLTLSNISEDEARQLCQNNKTIRDIIKGNIMSKLSVEIQKAKDEHAKALADAQQKADTIKAQAVSMESKKSALKINMTENRVRVATGKLQIVELAAQNTPERAVGEVWNEVKVYKPPPVISSSPAIATSLLGQSVLSNGKPSTPSKLSPVKQNTFNQAPSDSTNSAGPNGIPASLDNVKTLPQSHPLPQRVSSIPMIRGGGNTRGRGIHQNHQLPRGGGSNGRGRGGISSSSGSHRGGIGPIMGSHNSPGLIGTKRQRDDGPIGTNSEITGGKRPRGG</sequence>
<dbReference type="Proteomes" id="UP000283383">
    <property type="component" value="Unassembled WGS sequence"/>
</dbReference>
<dbReference type="GO" id="GO:0017056">
    <property type="term" value="F:structural constituent of nuclear pore"/>
    <property type="evidence" value="ECO:0007669"/>
    <property type="project" value="TreeGrafter"/>
</dbReference>
<keyword evidence="3" id="KW-0539">Nucleus</keyword>
<feature type="coiled-coil region" evidence="4">
    <location>
        <begin position="1768"/>
        <end position="1806"/>
    </location>
</feature>
<gene>
    <name evidence="9" type="ORF">GcM3_091005</name>
</gene>
<feature type="region of interest" description="Disordered" evidence="5">
    <location>
        <begin position="1698"/>
        <end position="1731"/>
    </location>
</feature>
<feature type="region of interest" description="Disordered" evidence="5">
    <location>
        <begin position="1874"/>
        <end position="2015"/>
    </location>
</feature>
<feature type="compositionally biased region" description="Polar residues" evidence="5">
    <location>
        <begin position="1710"/>
        <end position="1731"/>
    </location>
</feature>
<feature type="coiled-coil region" evidence="4">
    <location>
        <begin position="574"/>
        <end position="634"/>
    </location>
</feature>
<comment type="subcellular location">
    <subcellularLocation>
        <location evidence="1">Nucleus</location>
    </subcellularLocation>
</comment>
<proteinExistence type="predicted"/>
<keyword evidence="2 4" id="KW-0175">Coiled coil</keyword>
<dbReference type="GO" id="GO:0005643">
    <property type="term" value="C:nuclear pore"/>
    <property type="evidence" value="ECO:0007669"/>
    <property type="project" value="TreeGrafter"/>
</dbReference>
<feature type="domain" description="Nucleoprotein TPR/MLP1-2" evidence="6">
    <location>
        <begin position="1073"/>
        <end position="1200"/>
    </location>
</feature>
<evidence type="ECO:0000256" key="4">
    <source>
        <dbReference type="SAM" id="Coils"/>
    </source>
</evidence>
<comment type="caution">
    <text evidence="9">The sequence shown here is derived from an EMBL/GenBank/DDBJ whole genome shotgun (WGS) entry which is preliminary data.</text>
</comment>
<dbReference type="PANTHER" id="PTHR18898">
    <property type="entry name" value="NUCLEOPROTEIN TPR-RELATED"/>
    <property type="match status" value="1"/>
</dbReference>
<feature type="compositionally biased region" description="Basic and acidic residues" evidence="5">
    <location>
        <begin position="846"/>
        <end position="857"/>
    </location>
</feature>
<feature type="coiled-coil region" evidence="4">
    <location>
        <begin position="1246"/>
        <end position="1280"/>
    </location>
</feature>
<feature type="compositionally biased region" description="Polar residues" evidence="5">
    <location>
        <begin position="1874"/>
        <end position="1904"/>
    </location>
</feature>
<evidence type="ECO:0000313" key="9">
    <source>
        <dbReference type="EMBL" id="RKF74090.1"/>
    </source>
</evidence>
<evidence type="ECO:0000256" key="3">
    <source>
        <dbReference type="ARBA" id="ARBA00023242"/>
    </source>
</evidence>
<keyword evidence="10" id="KW-1185">Reference proteome</keyword>
<dbReference type="Pfam" id="PF07926">
    <property type="entry name" value="TPR_MLP1_2"/>
    <property type="match status" value="1"/>
</dbReference>
<feature type="compositionally biased region" description="Low complexity" evidence="5">
    <location>
        <begin position="1698"/>
        <end position="1709"/>
    </location>
</feature>
<evidence type="ECO:0000256" key="2">
    <source>
        <dbReference type="ARBA" id="ARBA00023054"/>
    </source>
</evidence>
<organism evidence="9 10">
    <name type="scientific">Golovinomyces cichoracearum</name>
    <dbReference type="NCBI Taxonomy" id="62708"/>
    <lineage>
        <taxon>Eukaryota</taxon>
        <taxon>Fungi</taxon>
        <taxon>Dikarya</taxon>
        <taxon>Ascomycota</taxon>
        <taxon>Pezizomycotina</taxon>
        <taxon>Leotiomycetes</taxon>
        <taxon>Erysiphales</taxon>
        <taxon>Erysiphaceae</taxon>
        <taxon>Golovinomyces</taxon>
    </lineage>
</organism>
<feature type="coiled-coil region" evidence="4">
    <location>
        <begin position="229"/>
        <end position="298"/>
    </location>
</feature>
<dbReference type="InterPro" id="IPR012929">
    <property type="entry name" value="Nucleoprot-TPR/MLP1-2_dom"/>
</dbReference>
<feature type="coiled-coil region" evidence="4">
    <location>
        <begin position="1315"/>
        <end position="1427"/>
    </location>
</feature>